<keyword evidence="4" id="KW-1185">Reference proteome</keyword>
<evidence type="ECO:0000259" key="2">
    <source>
        <dbReference type="PROSITE" id="PS50234"/>
    </source>
</evidence>
<dbReference type="InterPro" id="IPR010768">
    <property type="entry name" value="GATase1-like"/>
</dbReference>
<keyword evidence="1" id="KW-1133">Transmembrane helix</keyword>
<keyword evidence="1" id="KW-0812">Transmembrane</keyword>
<dbReference type="Gene3D" id="3.40.50.410">
    <property type="entry name" value="von Willebrand factor, type A domain"/>
    <property type="match status" value="1"/>
</dbReference>
<dbReference type="InterPro" id="IPR036465">
    <property type="entry name" value="vWFA_dom_sf"/>
</dbReference>
<evidence type="ECO:0000313" key="3">
    <source>
        <dbReference type="EMBL" id="GAT32074.1"/>
    </source>
</evidence>
<evidence type="ECO:0000313" key="4">
    <source>
        <dbReference type="Proteomes" id="UP000076023"/>
    </source>
</evidence>
<dbReference type="STRING" id="690879.TSACC_2471"/>
<feature type="transmembrane region" description="Helical" evidence="1">
    <location>
        <begin position="41"/>
        <end position="60"/>
    </location>
</feature>
<dbReference type="AlphaFoldDB" id="A0A146G4X7"/>
<dbReference type="Pfam" id="PF13519">
    <property type="entry name" value="VWA_2"/>
    <property type="match status" value="1"/>
</dbReference>
<name>A0A146G4X7_TERSA</name>
<proteinExistence type="predicted"/>
<dbReference type="RefSeq" id="WP_075077927.1">
    <property type="nucleotide sequence ID" value="NZ_BDCO01000002.1"/>
</dbReference>
<keyword evidence="1" id="KW-0472">Membrane</keyword>
<dbReference type="InParanoid" id="A0A146G4X7"/>
<dbReference type="Proteomes" id="UP000076023">
    <property type="component" value="Unassembled WGS sequence"/>
</dbReference>
<dbReference type="CDD" id="cd00198">
    <property type="entry name" value="vWFA"/>
    <property type="match status" value="1"/>
</dbReference>
<reference evidence="4" key="1">
    <citation type="journal article" date="2017" name="Genome Announc.">
        <title>Draft Genome Sequence of Terrimicrobium sacchariphilum NM-5T, a Facultative Anaerobic Soil Bacterium of the Class Spartobacteria.</title>
        <authorList>
            <person name="Qiu Y.L."/>
            <person name="Tourlousse D.M."/>
            <person name="Matsuura N."/>
            <person name="Ohashi A."/>
            <person name="Sekiguchi Y."/>
        </authorList>
    </citation>
    <scope>NUCLEOTIDE SEQUENCE [LARGE SCALE GENOMIC DNA]</scope>
    <source>
        <strain evidence="4">NM-5</strain>
    </source>
</reference>
<accession>A0A146G4X7</accession>
<dbReference type="SMART" id="SM00327">
    <property type="entry name" value="VWA"/>
    <property type="match status" value="1"/>
</dbReference>
<dbReference type="PANTHER" id="PTHR37947">
    <property type="entry name" value="BLL2462 PROTEIN"/>
    <property type="match status" value="1"/>
</dbReference>
<evidence type="ECO:0000256" key="1">
    <source>
        <dbReference type="SAM" id="Phobius"/>
    </source>
</evidence>
<dbReference type="OrthoDB" id="9781333at2"/>
<feature type="transmembrane region" description="Helical" evidence="1">
    <location>
        <begin position="12"/>
        <end position="29"/>
    </location>
</feature>
<comment type="caution">
    <text evidence="3">The sequence shown here is derived from an EMBL/GenBank/DDBJ whole genome shotgun (WGS) entry which is preliminary data.</text>
</comment>
<sequence>MTVDFERPYLLWLIPLALGLVWLLQRGTLASWTSSQRVLALAVRCAVVILIILALAGPAFRGVTRDAAVVLLRDVSASVDDAGQKTASDFIAQASREHQADSGQVDFAAGAAVARAYGSREDSAAVTVPRDATDLASALEFAQASLPADRPGRIILLSDGAVNTGRPAEGVLARLKERGVELDVVPLPPENRPDAAVLAVKVPAAAREGETFDARVTVNSAESNARATVRFFQNRVLVAEVEKELARGENELVIPNLRAEAGLGLYEATVSLPGDARPENNRGHVVTVHGGAARTLLVDRDPAQLDGLAGVLRASGFQVEVRPASGFPATLEELESFDLVMLSDVPASELSDQQMRSLASWVKDFGGGFLMAGGESSFGAGGYFRTPVAAMLPVRIERQEREETPVAALLVILDRSGSMSAMAGGQTKMSLANDGASLALEVLQARDLFGVFAVDTRVQQVVPLASASDKTGAARRIAGITSGGGGIYVYTSLAEAFPVLRDAQAKIKHIILFADAADAEEKSAGSEGNPSMGGGSSLDLAAAMLANRITLSVVALGREEDKDTAFLRDLAAKGGGRFYLTADATTLPRLFSQETMRATQSSLREDAFLVTPTGASDVLQGIPWSEAPPLLGLNLSSVKPGADLLLAAESGEPILALWRYGLGQAAAFLSDAKPRWAAEWMTWPGYGKFWTQLARQLVRPDRRDDLSAEVMESGDRLVVDVSAVTGAGTFRNGLPVAVTVAEQGGVSRSLIAPQVAPGRYRVEFPKPEAETAVIAVSDGAGRPVSLAWMRDAGREFLPVADTRPFLEKLARDCGGIFQPTPEQVFRPATQAASTRRDLSPWLLVAALVLWPVDIWLRRRDWT</sequence>
<feature type="domain" description="VWFA" evidence="2">
    <location>
        <begin position="408"/>
        <end position="594"/>
    </location>
</feature>
<dbReference type="Pfam" id="PF07090">
    <property type="entry name" value="GATase1_like"/>
    <property type="match status" value="1"/>
</dbReference>
<dbReference type="InterPro" id="IPR002035">
    <property type="entry name" value="VWF_A"/>
</dbReference>
<dbReference type="SUPFAM" id="SSF53300">
    <property type="entry name" value="vWA-like"/>
    <property type="match status" value="2"/>
</dbReference>
<dbReference type="PROSITE" id="PS50234">
    <property type="entry name" value="VWFA"/>
    <property type="match status" value="1"/>
</dbReference>
<dbReference type="EMBL" id="BDCO01000002">
    <property type="protein sequence ID" value="GAT32074.1"/>
    <property type="molecule type" value="Genomic_DNA"/>
</dbReference>
<dbReference type="PANTHER" id="PTHR37947:SF2">
    <property type="entry name" value="VON WILLEBRAND FACTOR TYPE A"/>
    <property type="match status" value="1"/>
</dbReference>
<protein>
    <submittedName>
        <fullName evidence="3">von Willebrand factor type A domain-containing protein</fullName>
    </submittedName>
</protein>
<dbReference type="Gene3D" id="3.40.50.880">
    <property type="match status" value="2"/>
</dbReference>
<dbReference type="SUPFAM" id="SSF52317">
    <property type="entry name" value="Class I glutamine amidotransferase-like"/>
    <property type="match status" value="1"/>
</dbReference>
<organism evidence="3 4">
    <name type="scientific">Terrimicrobium sacchariphilum</name>
    <dbReference type="NCBI Taxonomy" id="690879"/>
    <lineage>
        <taxon>Bacteria</taxon>
        <taxon>Pseudomonadati</taxon>
        <taxon>Verrucomicrobiota</taxon>
        <taxon>Terrimicrobiia</taxon>
        <taxon>Terrimicrobiales</taxon>
        <taxon>Terrimicrobiaceae</taxon>
        <taxon>Terrimicrobium</taxon>
    </lineage>
</organism>
<dbReference type="InterPro" id="IPR029062">
    <property type="entry name" value="Class_I_gatase-like"/>
</dbReference>
<gene>
    <name evidence="3" type="ORF">TSACC_2471</name>
</gene>